<evidence type="ECO:0000313" key="1">
    <source>
        <dbReference type="EMBL" id="VDP84839.1"/>
    </source>
</evidence>
<sequence length="86" mass="9816">MTSPDHKHSIDSEALWAHIRAPEFMPEDPKAFLALLEPRFYHRVTVSLPQAVARDPTGHAYQLQGYLHEYPCAQPVRNARRGTPLL</sequence>
<dbReference type="AlphaFoldDB" id="A0A183AQ97"/>
<accession>A0A183AQ97</accession>
<dbReference type="WBParaSite" id="ECPE_0000916001-mRNA-1">
    <property type="protein sequence ID" value="ECPE_0000916001-mRNA-1"/>
    <property type="gene ID" value="ECPE_0000916001"/>
</dbReference>
<reference evidence="1 2" key="2">
    <citation type="submission" date="2018-11" db="EMBL/GenBank/DDBJ databases">
        <authorList>
            <consortium name="Pathogen Informatics"/>
        </authorList>
    </citation>
    <scope>NUCLEOTIDE SEQUENCE [LARGE SCALE GENOMIC DNA]</scope>
    <source>
        <strain evidence="1 2">Egypt</strain>
    </source>
</reference>
<keyword evidence="2" id="KW-1185">Reference proteome</keyword>
<evidence type="ECO:0000313" key="3">
    <source>
        <dbReference type="WBParaSite" id="ECPE_0000916001-mRNA-1"/>
    </source>
</evidence>
<dbReference type="Proteomes" id="UP000272942">
    <property type="component" value="Unassembled WGS sequence"/>
</dbReference>
<evidence type="ECO:0000313" key="2">
    <source>
        <dbReference type="Proteomes" id="UP000272942"/>
    </source>
</evidence>
<name>A0A183AQ97_9TREM</name>
<reference evidence="3" key="1">
    <citation type="submission" date="2016-06" db="UniProtKB">
        <authorList>
            <consortium name="WormBaseParasite"/>
        </authorList>
    </citation>
    <scope>IDENTIFICATION</scope>
</reference>
<gene>
    <name evidence="1" type="ORF">ECPE_LOCUS9132</name>
</gene>
<organism evidence="3">
    <name type="scientific">Echinostoma caproni</name>
    <dbReference type="NCBI Taxonomy" id="27848"/>
    <lineage>
        <taxon>Eukaryota</taxon>
        <taxon>Metazoa</taxon>
        <taxon>Spiralia</taxon>
        <taxon>Lophotrochozoa</taxon>
        <taxon>Platyhelminthes</taxon>
        <taxon>Trematoda</taxon>
        <taxon>Digenea</taxon>
        <taxon>Plagiorchiida</taxon>
        <taxon>Echinostomata</taxon>
        <taxon>Echinostomatoidea</taxon>
        <taxon>Echinostomatidae</taxon>
        <taxon>Echinostoma</taxon>
    </lineage>
</organism>
<protein>
    <submittedName>
        <fullName evidence="3">GNAT family N-acetyltransferase</fullName>
    </submittedName>
</protein>
<proteinExistence type="predicted"/>
<dbReference type="EMBL" id="UZAN01046962">
    <property type="protein sequence ID" value="VDP84839.1"/>
    <property type="molecule type" value="Genomic_DNA"/>
</dbReference>